<evidence type="ECO:0000313" key="7">
    <source>
        <dbReference type="EMBL" id="AVO41257.1"/>
    </source>
</evidence>
<evidence type="ECO:0000259" key="6">
    <source>
        <dbReference type="Pfam" id="PF04932"/>
    </source>
</evidence>
<feature type="transmembrane region" description="Helical" evidence="5">
    <location>
        <begin position="132"/>
        <end position="153"/>
    </location>
</feature>
<dbReference type="Proteomes" id="UP000239326">
    <property type="component" value="Chromosome"/>
</dbReference>
<keyword evidence="4 5" id="KW-0472">Membrane</keyword>
<evidence type="ECO:0000256" key="4">
    <source>
        <dbReference type="ARBA" id="ARBA00023136"/>
    </source>
</evidence>
<sequence length="452" mass="50099">MRQWQGTFQFSASLSLLISILAPAQPLSWQERLSSVAAFAVPGLALWLPSGYSYGAVLLLLGTLLTLNRWPRQRHEAFTWWFAASMLAMAVVWAAQADPAEHFGRADRPAKFILGAACLLFVTCYPPRPRALLAGLAVGSLGAGGLALWQMYGLHAERAWGHTNAIQYGNLALCLATMLALYTGAVWRQLRISVRVLCILGVLAGLDASVLSQSRGGWLALLLALPLGLAWLYMRRRETFRAVGLGVAAIVVVLMVFNGGVLMERVERMEHEIQTYDQRGEAGNSVGQRLEHWRFAWDIARERPLLGWGFAGYMAEKADRVAAGRYHPSIVEYKFVHNELLDQWVKLGILGPAMLLLFYALPLAMFLPKRERMKNYERDAELGAHALALRLCGTCIPVLYIGFGLTQVFFAHNSGIMFYLFMLMLLWAALRSVERQLDALAPPALASGALVQ</sequence>
<proteinExistence type="predicted"/>
<feature type="transmembrane region" description="Helical" evidence="5">
    <location>
        <begin position="416"/>
        <end position="433"/>
    </location>
</feature>
<dbReference type="OrthoDB" id="8576060at2"/>
<dbReference type="AlphaFoldDB" id="A0A2S0MZN1"/>
<evidence type="ECO:0000256" key="1">
    <source>
        <dbReference type="ARBA" id="ARBA00004141"/>
    </source>
</evidence>
<feature type="transmembrane region" description="Helical" evidence="5">
    <location>
        <begin position="108"/>
        <end position="125"/>
    </location>
</feature>
<feature type="transmembrane region" description="Helical" evidence="5">
    <location>
        <begin position="243"/>
        <end position="263"/>
    </location>
</feature>
<dbReference type="Pfam" id="PF04932">
    <property type="entry name" value="Wzy_C"/>
    <property type="match status" value="1"/>
</dbReference>
<keyword evidence="8" id="KW-1185">Reference proteome</keyword>
<evidence type="ECO:0000313" key="8">
    <source>
        <dbReference type="Proteomes" id="UP000239326"/>
    </source>
</evidence>
<accession>A0A2S0MZN1</accession>
<comment type="subcellular location">
    <subcellularLocation>
        <location evidence="1">Membrane</location>
        <topology evidence="1">Multi-pass membrane protein</topology>
    </subcellularLocation>
</comment>
<evidence type="ECO:0000256" key="3">
    <source>
        <dbReference type="ARBA" id="ARBA00022989"/>
    </source>
</evidence>
<feature type="domain" description="O-antigen ligase-related" evidence="6">
    <location>
        <begin position="202"/>
        <end position="355"/>
    </location>
</feature>
<name>A0A2S0MZN1_9BURK</name>
<evidence type="ECO:0000256" key="5">
    <source>
        <dbReference type="SAM" id="Phobius"/>
    </source>
</evidence>
<feature type="transmembrane region" description="Helical" evidence="5">
    <location>
        <begin position="344"/>
        <end position="367"/>
    </location>
</feature>
<dbReference type="InterPro" id="IPR007016">
    <property type="entry name" value="O-antigen_ligase-rel_domated"/>
</dbReference>
<feature type="transmembrane region" description="Helical" evidence="5">
    <location>
        <begin position="192"/>
        <end position="211"/>
    </location>
</feature>
<feature type="transmembrane region" description="Helical" evidence="5">
    <location>
        <begin position="36"/>
        <end position="65"/>
    </location>
</feature>
<dbReference type="GO" id="GO:0016020">
    <property type="term" value="C:membrane"/>
    <property type="evidence" value="ECO:0007669"/>
    <property type="project" value="UniProtKB-SubCell"/>
</dbReference>
<feature type="transmembrane region" description="Helical" evidence="5">
    <location>
        <begin position="77"/>
        <end position="96"/>
    </location>
</feature>
<organism evidence="7 8">
    <name type="scientific">Simplicispira suum</name>
    <dbReference type="NCBI Taxonomy" id="2109915"/>
    <lineage>
        <taxon>Bacteria</taxon>
        <taxon>Pseudomonadati</taxon>
        <taxon>Pseudomonadota</taxon>
        <taxon>Betaproteobacteria</taxon>
        <taxon>Burkholderiales</taxon>
        <taxon>Comamonadaceae</taxon>
        <taxon>Simplicispira</taxon>
    </lineage>
</organism>
<feature type="transmembrane region" description="Helical" evidence="5">
    <location>
        <begin position="165"/>
        <end position="185"/>
    </location>
</feature>
<keyword evidence="2 5" id="KW-0812">Transmembrane</keyword>
<dbReference type="KEGG" id="simp:C6571_08110"/>
<dbReference type="PANTHER" id="PTHR37422">
    <property type="entry name" value="TEICHURONIC ACID BIOSYNTHESIS PROTEIN TUAE"/>
    <property type="match status" value="1"/>
</dbReference>
<dbReference type="EMBL" id="CP027669">
    <property type="protein sequence ID" value="AVO41257.1"/>
    <property type="molecule type" value="Genomic_DNA"/>
</dbReference>
<evidence type="ECO:0000256" key="2">
    <source>
        <dbReference type="ARBA" id="ARBA00022692"/>
    </source>
</evidence>
<keyword evidence="3 5" id="KW-1133">Transmembrane helix</keyword>
<feature type="transmembrane region" description="Helical" evidence="5">
    <location>
        <begin position="387"/>
        <end position="410"/>
    </location>
</feature>
<protein>
    <submittedName>
        <fullName evidence="7">Polymerase</fullName>
    </submittedName>
</protein>
<feature type="transmembrane region" description="Helical" evidence="5">
    <location>
        <begin position="217"/>
        <end position="234"/>
    </location>
</feature>
<gene>
    <name evidence="7" type="ORF">C6571_08110</name>
</gene>
<dbReference type="InterPro" id="IPR051533">
    <property type="entry name" value="WaaL-like"/>
</dbReference>
<reference evidence="7 8" key="1">
    <citation type="submission" date="2018-03" db="EMBL/GenBank/DDBJ databases">
        <title>Genome sequencing of Simplicispira sp.</title>
        <authorList>
            <person name="Kim S.-J."/>
            <person name="Heo J."/>
            <person name="Kwon S.-W."/>
        </authorList>
    </citation>
    <scope>NUCLEOTIDE SEQUENCE [LARGE SCALE GENOMIC DNA]</scope>
    <source>
        <strain evidence="7 8">SC1-8</strain>
    </source>
</reference>
<dbReference type="PANTHER" id="PTHR37422:SF17">
    <property type="entry name" value="O-ANTIGEN LIGASE"/>
    <property type="match status" value="1"/>
</dbReference>